<evidence type="ECO:0000313" key="1">
    <source>
        <dbReference type="EMBL" id="TEB27470.1"/>
    </source>
</evidence>
<organism evidence="1 2">
    <name type="scientific">Coprinellus micaceus</name>
    <name type="common">Glistening ink-cap mushroom</name>
    <name type="synonym">Coprinus micaceus</name>
    <dbReference type="NCBI Taxonomy" id="71717"/>
    <lineage>
        <taxon>Eukaryota</taxon>
        <taxon>Fungi</taxon>
        <taxon>Dikarya</taxon>
        <taxon>Basidiomycota</taxon>
        <taxon>Agaricomycotina</taxon>
        <taxon>Agaricomycetes</taxon>
        <taxon>Agaricomycetidae</taxon>
        <taxon>Agaricales</taxon>
        <taxon>Agaricineae</taxon>
        <taxon>Psathyrellaceae</taxon>
        <taxon>Coprinellus</taxon>
    </lineage>
</organism>
<dbReference type="Proteomes" id="UP000298030">
    <property type="component" value="Unassembled WGS sequence"/>
</dbReference>
<protein>
    <submittedName>
        <fullName evidence="1">Uncharacterized protein</fullName>
    </submittedName>
</protein>
<sequence length="954" mass="105727">MAKTDPQAHRKAATLTDLPTELKAIIVKLRRSQASLDSPNTHGGWRTVIRDLCLVSADLVPLCQEELFHSIRMEPEDCKFGQPVPGASDTLSLFPKLAESSPHLCKFVKQLSITIPNQVLSNDLATRIASTLRLMTNITQLGIEQDPRGRIGPLRSESLVEVARGIGLSGMVDALRGILKSEGLTHLMLKGIVVSPQDLMECIGLKHVYLMDSNLCFERGAQVSNTTQSEDFIYLKSIDMSSSDPCHLAARAINQHPKLSLSQVRTVKVPLQLETLKEVLPSAESLTYLIIKPSTHDPMSVRDQGILQWLHPNSFTTLVILDIAIHLDMNPHSETPNNWPRIRDPYFALASDGLLLQLTTLQKLDITVTIQAGAELKFDWKGSFGDQWGALDRMLVSSDGKLALKNLKVLSIWFAPRGDNYDLDRITRLGAYVLTRVSQGQFPRLKQMKSDAQAPARECGALALRIMSGVDHGAGDDEKQWAKRGWQSYDDLPTELKAIIVKLRRSQAKLDNPLSRDGWHPAIRDLSLVSKDFLPLCQEELFKDVRLEPVNCKLGAKVFGSPDTLSLFSSLAESNPGLCGFVKTLSITIPNIALSKELATRIETVLGLITNVEKLSIAQDPRGPSGPLDVKSLTEVGRRARSPRVVDALREMMKSTRLSLLLLRGISLSPQDLMECTGLKSLLLSDSDLCSLQTSQLIQVTDPEETCRYGNVAQSQDPIYLETIHMGDGDPCFLAARAINQHPKLSLARVEIVNAPLQPEILSDVLEHAESLKYLSTKPSTHDPLVVRDKGVLQWLHPNSPSQPDTWPWIRDPYFALASDGLLLQLTALQKLEVKLSIQAGPDLDFDWNASFGDQWGALDRALVNSDGELTLKSLKSVWVRFAPLGDDYELEHVKRLKAYMRTRVHQRQFLRLSALCAKGGFSFVYKYSVSPLMKKKWTDAEDGVVPAVVAVAA</sequence>
<gene>
    <name evidence="1" type="ORF">FA13DRAFT_1712608</name>
</gene>
<dbReference type="EMBL" id="QPFP01000040">
    <property type="protein sequence ID" value="TEB27470.1"/>
    <property type="molecule type" value="Genomic_DNA"/>
</dbReference>
<comment type="caution">
    <text evidence="1">The sequence shown here is derived from an EMBL/GenBank/DDBJ whole genome shotgun (WGS) entry which is preliminary data.</text>
</comment>
<evidence type="ECO:0000313" key="2">
    <source>
        <dbReference type="Proteomes" id="UP000298030"/>
    </source>
</evidence>
<name>A0A4Y7T024_COPMI</name>
<proteinExistence type="predicted"/>
<keyword evidence="2" id="KW-1185">Reference proteome</keyword>
<reference evidence="1 2" key="1">
    <citation type="journal article" date="2019" name="Nat. Ecol. Evol.">
        <title>Megaphylogeny resolves global patterns of mushroom evolution.</title>
        <authorList>
            <person name="Varga T."/>
            <person name="Krizsan K."/>
            <person name="Foldi C."/>
            <person name="Dima B."/>
            <person name="Sanchez-Garcia M."/>
            <person name="Sanchez-Ramirez S."/>
            <person name="Szollosi G.J."/>
            <person name="Szarkandi J.G."/>
            <person name="Papp V."/>
            <person name="Albert L."/>
            <person name="Andreopoulos W."/>
            <person name="Angelini C."/>
            <person name="Antonin V."/>
            <person name="Barry K.W."/>
            <person name="Bougher N.L."/>
            <person name="Buchanan P."/>
            <person name="Buyck B."/>
            <person name="Bense V."/>
            <person name="Catcheside P."/>
            <person name="Chovatia M."/>
            <person name="Cooper J."/>
            <person name="Damon W."/>
            <person name="Desjardin D."/>
            <person name="Finy P."/>
            <person name="Geml J."/>
            <person name="Haridas S."/>
            <person name="Hughes K."/>
            <person name="Justo A."/>
            <person name="Karasinski D."/>
            <person name="Kautmanova I."/>
            <person name="Kiss B."/>
            <person name="Kocsube S."/>
            <person name="Kotiranta H."/>
            <person name="LaButti K.M."/>
            <person name="Lechner B.E."/>
            <person name="Liimatainen K."/>
            <person name="Lipzen A."/>
            <person name="Lukacs Z."/>
            <person name="Mihaltcheva S."/>
            <person name="Morgado L.N."/>
            <person name="Niskanen T."/>
            <person name="Noordeloos M.E."/>
            <person name="Ohm R.A."/>
            <person name="Ortiz-Santana B."/>
            <person name="Ovrebo C."/>
            <person name="Racz N."/>
            <person name="Riley R."/>
            <person name="Savchenko A."/>
            <person name="Shiryaev A."/>
            <person name="Soop K."/>
            <person name="Spirin V."/>
            <person name="Szebenyi C."/>
            <person name="Tomsovsky M."/>
            <person name="Tulloss R.E."/>
            <person name="Uehling J."/>
            <person name="Grigoriev I.V."/>
            <person name="Vagvolgyi C."/>
            <person name="Papp T."/>
            <person name="Martin F.M."/>
            <person name="Miettinen O."/>
            <person name="Hibbett D.S."/>
            <person name="Nagy L.G."/>
        </authorList>
    </citation>
    <scope>NUCLEOTIDE SEQUENCE [LARGE SCALE GENOMIC DNA]</scope>
    <source>
        <strain evidence="1 2">FP101781</strain>
    </source>
</reference>
<dbReference type="AlphaFoldDB" id="A0A4Y7T024"/>
<accession>A0A4Y7T024</accession>